<dbReference type="Gene3D" id="3.20.20.150">
    <property type="entry name" value="Divalent-metal-dependent TIM barrel enzymes"/>
    <property type="match status" value="1"/>
</dbReference>
<dbReference type="InterPro" id="IPR050312">
    <property type="entry name" value="IolE/XylAMocC-like"/>
</dbReference>
<dbReference type="SUPFAM" id="SSF51658">
    <property type="entry name" value="Xylose isomerase-like"/>
    <property type="match status" value="1"/>
</dbReference>
<evidence type="ECO:0000259" key="1">
    <source>
        <dbReference type="Pfam" id="PF01261"/>
    </source>
</evidence>
<protein>
    <submittedName>
        <fullName evidence="2">TIM barrel protein</fullName>
    </submittedName>
</protein>
<gene>
    <name evidence="2" type="ORF">GI584_18865</name>
</gene>
<dbReference type="EMBL" id="CP045915">
    <property type="protein sequence ID" value="QGH35986.1"/>
    <property type="molecule type" value="Genomic_DNA"/>
</dbReference>
<proteinExistence type="predicted"/>
<name>A0A5Q2TMH6_9BACI</name>
<dbReference type="RefSeq" id="WP_153792195.1">
    <property type="nucleotide sequence ID" value="NZ_CP045915.1"/>
</dbReference>
<dbReference type="AlphaFoldDB" id="A0A5Q2TMH6"/>
<evidence type="ECO:0000313" key="2">
    <source>
        <dbReference type="EMBL" id="QGH35986.1"/>
    </source>
</evidence>
<reference evidence="2 3" key="1">
    <citation type="submission" date="2019-11" db="EMBL/GenBank/DDBJ databases">
        <title>Gracilibacillus salitolerans sp. nov., a moderate halophile isolated from a saline soil in northwest China.</title>
        <authorList>
            <person name="Gan L."/>
        </authorList>
    </citation>
    <scope>NUCLEOTIDE SEQUENCE [LARGE SCALE GENOMIC DNA]</scope>
    <source>
        <strain evidence="2 3">SCU50</strain>
    </source>
</reference>
<sequence>MKLAFSRPTSSNEEMNVLFHHYLEVGYKGLQLKASQYMPYVQDPNLFLEKWGEKNGIASALIFGGDLRKNNLEKFKQVLKFANTVGTESIVFCHGLPRQHSSDSKLRDYAKELNDLGLEAKENYGVQLSLHHHYNQPVMYRKDFDIFFEQVTNNAVTLTVDTAHLYKSGIEDMAEIIYSFHDRIDNFHMKDFARGDWQVLGQGDINFDPIFQAIKEIGYDGWISADEESGGEIIDGMQACLEYMVKNLK</sequence>
<organism evidence="2 3">
    <name type="scientific">Gracilibacillus salitolerans</name>
    <dbReference type="NCBI Taxonomy" id="2663022"/>
    <lineage>
        <taxon>Bacteria</taxon>
        <taxon>Bacillati</taxon>
        <taxon>Bacillota</taxon>
        <taxon>Bacilli</taxon>
        <taxon>Bacillales</taxon>
        <taxon>Bacillaceae</taxon>
        <taxon>Gracilibacillus</taxon>
    </lineage>
</organism>
<dbReference type="InterPro" id="IPR036237">
    <property type="entry name" value="Xyl_isomerase-like_sf"/>
</dbReference>
<accession>A0A5Q2TMH6</accession>
<dbReference type="Proteomes" id="UP000339690">
    <property type="component" value="Chromosome"/>
</dbReference>
<keyword evidence="3" id="KW-1185">Reference proteome</keyword>
<feature type="domain" description="Xylose isomerase-like TIM barrel" evidence="1">
    <location>
        <begin position="66"/>
        <end position="228"/>
    </location>
</feature>
<dbReference type="KEGG" id="grc:GI584_18865"/>
<dbReference type="PANTHER" id="PTHR12110:SF41">
    <property type="entry name" value="INOSOSE DEHYDRATASE"/>
    <property type="match status" value="1"/>
</dbReference>
<dbReference type="PANTHER" id="PTHR12110">
    <property type="entry name" value="HYDROXYPYRUVATE ISOMERASE"/>
    <property type="match status" value="1"/>
</dbReference>
<dbReference type="Pfam" id="PF01261">
    <property type="entry name" value="AP_endonuc_2"/>
    <property type="match status" value="1"/>
</dbReference>
<dbReference type="InterPro" id="IPR013022">
    <property type="entry name" value="Xyl_isomerase-like_TIM-brl"/>
</dbReference>
<evidence type="ECO:0000313" key="3">
    <source>
        <dbReference type="Proteomes" id="UP000339690"/>
    </source>
</evidence>